<keyword evidence="3 6" id="KW-1133">Transmembrane helix</keyword>
<feature type="transmembrane region" description="Helical" evidence="6">
    <location>
        <begin position="108"/>
        <end position="133"/>
    </location>
</feature>
<evidence type="ECO:0000256" key="6">
    <source>
        <dbReference type="SAM" id="Phobius"/>
    </source>
</evidence>
<dbReference type="Pfam" id="PF07690">
    <property type="entry name" value="MFS_1"/>
    <property type="match status" value="1"/>
</dbReference>
<feature type="transmembrane region" description="Helical" evidence="6">
    <location>
        <begin position="336"/>
        <end position="355"/>
    </location>
</feature>
<dbReference type="EMBL" id="BSNS01000020">
    <property type="protein sequence ID" value="GLQ56300.1"/>
    <property type="molecule type" value="Genomic_DNA"/>
</dbReference>
<evidence type="ECO:0000256" key="3">
    <source>
        <dbReference type="ARBA" id="ARBA00022989"/>
    </source>
</evidence>
<dbReference type="PRINTS" id="PR01036">
    <property type="entry name" value="TCRTETB"/>
</dbReference>
<reference evidence="9" key="1">
    <citation type="journal article" date="2019" name="Int. J. Syst. Evol. Microbiol.">
        <title>The Global Catalogue of Microorganisms (GCM) 10K type strain sequencing project: providing services to taxonomists for standard genome sequencing and annotation.</title>
        <authorList>
            <consortium name="The Broad Institute Genomics Platform"/>
            <consortium name="The Broad Institute Genome Sequencing Center for Infectious Disease"/>
            <person name="Wu L."/>
            <person name="Ma J."/>
        </authorList>
    </citation>
    <scope>NUCLEOTIDE SEQUENCE [LARGE SCALE GENOMIC DNA]</scope>
    <source>
        <strain evidence="9">NBRC 112416</strain>
    </source>
</reference>
<evidence type="ECO:0000256" key="2">
    <source>
        <dbReference type="ARBA" id="ARBA00022692"/>
    </source>
</evidence>
<gene>
    <name evidence="8" type="ORF">GCM10010862_35590</name>
</gene>
<feature type="transmembrane region" description="Helical" evidence="6">
    <location>
        <begin position="52"/>
        <end position="71"/>
    </location>
</feature>
<dbReference type="Gene3D" id="1.20.1250.20">
    <property type="entry name" value="MFS general substrate transporter like domains"/>
    <property type="match status" value="1"/>
</dbReference>
<keyword evidence="4 6" id="KW-0472">Membrane</keyword>
<keyword evidence="2 6" id="KW-0812">Transmembrane</keyword>
<feature type="transmembrane region" description="Helical" evidence="6">
    <location>
        <begin position="474"/>
        <end position="492"/>
    </location>
</feature>
<dbReference type="Gene3D" id="1.20.1720.10">
    <property type="entry name" value="Multidrug resistance protein D"/>
    <property type="match status" value="1"/>
</dbReference>
<feature type="region of interest" description="Disordered" evidence="5">
    <location>
        <begin position="501"/>
        <end position="521"/>
    </location>
</feature>
<feature type="transmembrane region" description="Helical" evidence="6">
    <location>
        <begin position="272"/>
        <end position="292"/>
    </location>
</feature>
<evidence type="ECO:0000259" key="7">
    <source>
        <dbReference type="PROSITE" id="PS50850"/>
    </source>
</evidence>
<dbReference type="RefSeq" id="WP_284341719.1">
    <property type="nucleotide sequence ID" value="NZ_BSNS01000020.1"/>
</dbReference>
<dbReference type="InterPro" id="IPR020846">
    <property type="entry name" value="MFS_dom"/>
</dbReference>
<evidence type="ECO:0000256" key="1">
    <source>
        <dbReference type="ARBA" id="ARBA00004141"/>
    </source>
</evidence>
<protein>
    <submittedName>
        <fullName evidence="8">MFS transporter</fullName>
    </submittedName>
</protein>
<comment type="caution">
    <text evidence="8">The sequence shown here is derived from an EMBL/GenBank/DDBJ whole genome shotgun (WGS) entry which is preliminary data.</text>
</comment>
<keyword evidence="9" id="KW-1185">Reference proteome</keyword>
<feature type="compositionally biased region" description="Basic and acidic residues" evidence="5">
    <location>
        <begin position="501"/>
        <end position="511"/>
    </location>
</feature>
<accession>A0ABQ5W876</accession>
<dbReference type="PANTHER" id="PTHR23501">
    <property type="entry name" value="MAJOR FACILITATOR SUPERFAMILY"/>
    <property type="match status" value="1"/>
</dbReference>
<feature type="transmembrane region" description="Helical" evidence="6">
    <location>
        <begin position="361"/>
        <end position="383"/>
    </location>
</feature>
<feature type="transmembrane region" description="Helical" evidence="6">
    <location>
        <begin position="395"/>
        <end position="416"/>
    </location>
</feature>
<feature type="transmembrane region" description="Helical" evidence="6">
    <location>
        <begin position="202"/>
        <end position="220"/>
    </location>
</feature>
<feature type="transmembrane region" description="Helical" evidence="6">
    <location>
        <begin position="304"/>
        <end position="329"/>
    </location>
</feature>
<dbReference type="SUPFAM" id="SSF103473">
    <property type="entry name" value="MFS general substrate transporter"/>
    <property type="match status" value="1"/>
</dbReference>
<name>A0ABQ5W876_9HYPH</name>
<feature type="domain" description="Major facilitator superfamily (MFS) profile" evidence="7">
    <location>
        <begin position="18"/>
        <end position="497"/>
    </location>
</feature>
<dbReference type="Proteomes" id="UP001156691">
    <property type="component" value="Unassembled WGS sequence"/>
</dbReference>
<organism evidence="8 9">
    <name type="scientific">Devosia nitrariae</name>
    <dbReference type="NCBI Taxonomy" id="2071872"/>
    <lineage>
        <taxon>Bacteria</taxon>
        <taxon>Pseudomonadati</taxon>
        <taxon>Pseudomonadota</taxon>
        <taxon>Alphaproteobacteria</taxon>
        <taxon>Hyphomicrobiales</taxon>
        <taxon>Devosiaceae</taxon>
        <taxon>Devosia</taxon>
    </lineage>
</organism>
<dbReference type="PROSITE" id="PS50850">
    <property type="entry name" value="MFS"/>
    <property type="match status" value="1"/>
</dbReference>
<evidence type="ECO:0000256" key="5">
    <source>
        <dbReference type="SAM" id="MobiDB-lite"/>
    </source>
</evidence>
<evidence type="ECO:0000313" key="8">
    <source>
        <dbReference type="EMBL" id="GLQ56300.1"/>
    </source>
</evidence>
<evidence type="ECO:0000313" key="9">
    <source>
        <dbReference type="Proteomes" id="UP001156691"/>
    </source>
</evidence>
<dbReference type="InterPro" id="IPR036259">
    <property type="entry name" value="MFS_trans_sf"/>
</dbReference>
<feature type="transmembrane region" description="Helical" evidence="6">
    <location>
        <begin position="232"/>
        <end position="251"/>
    </location>
</feature>
<feature type="transmembrane region" description="Helical" evidence="6">
    <location>
        <begin position="83"/>
        <end position="102"/>
    </location>
</feature>
<sequence length="521" mass="53882">MTDMVASQGLSHSRKMTIYIALLVGLFMGVLDAQIVATALPTIAADLGKLELFGWVGAAYLLATAAVTPFYGKLGDLFGRKRVFMVAIVLFVVGSLACGLAWSMESLIAARVLQGLGGGGLMTSAFGILADLFEPRERAKYQGMSSAVFTVASLVGPVAGGVISQTVGWEYIFLINLPIGIGVIAVLIWAMPNFDTGRKPSIDYPGGFLLAAAVTATVFWAEEALGGGYGGVMSYLLPAVVLAALTGFVMVERKADEPMVPLHLFANRSISLALIISVVSGVATLGMLNYFALFLQTVTGLPPALAGLLFLPSSIGSLIASIGSGYLVSRSGRYKVFPIASMALGAVVLIGFSMVHASTPLWVIGVLMFFFSTAIGLQMQTLMTAVQAAAPMRDVGAATGTITLARMIGASLGLAANGGLLTAALMRGQETISAATLAAMPGPMTDMTPAAIATLPSAAASEVVEVFTTAFGTVFYFGAALFAVGFVCALLLPNVKLEGRHKEPAGEKPSERTPATVPAGE</sequence>
<feature type="transmembrane region" description="Helical" evidence="6">
    <location>
        <begin position="171"/>
        <end position="190"/>
    </location>
</feature>
<proteinExistence type="predicted"/>
<feature type="transmembrane region" description="Helical" evidence="6">
    <location>
        <begin position="20"/>
        <end position="40"/>
    </location>
</feature>
<dbReference type="InterPro" id="IPR011701">
    <property type="entry name" value="MFS"/>
</dbReference>
<feature type="transmembrane region" description="Helical" evidence="6">
    <location>
        <begin position="145"/>
        <end position="165"/>
    </location>
</feature>
<evidence type="ECO:0000256" key="4">
    <source>
        <dbReference type="ARBA" id="ARBA00023136"/>
    </source>
</evidence>
<comment type="subcellular location">
    <subcellularLocation>
        <location evidence="1">Membrane</location>
        <topology evidence="1">Multi-pass membrane protein</topology>
    </subcellularLocation>
</comment>
<dbReference type="CDD" id="cd17502">
    <property type="entry name" value="MFS_Azr1_MDR_like"/>
    <property type="match status" value="1"/>
</dbReference>
<dbReference type="PANTHER" id="PTHR23501:SF197">
    <property type="entry name" value="COMD"/>
    <property type="match status" value="1"/>
</dbReference>